<feature type="active site" evidence="16">
    <location>
        <position position="306"/>
    </location>
</feature>
<dbReference type="HAMAP" id="MF_00037">
    <property type="entry name" value="MurB"/>
    <property type="match status" value="1"/>
</dbReference>
<evidence type="ECO:0000256" key="14">
    <source>
        <dbReference type="ARBA" id="ARBA00023316"/>
    </source>
</evidence>
<evidence type="ECO:0000256" key="6">
    <source>
        <dbReference type="ARBA" id="ARBA00022618"/>
    </source>
</evidence>
<dbReference type="NCBIfam" id="TIGR00179">
    <property type="entry name" value="murB"/>
    <property type="match status" value="1"/>
</dbReference>
<dbReference type="InterPro" id="IPR036635">
    <property type="entry name" value="MurB_C_sf"/>
</dbReference>
<dbReference type="PANTHER" id="PTHR21071">
    <property type="entry name" value="UDP-N-ACETYLENOLPYRUVOYLGLUCOSAMINE REDUCTASE"/>
    <property type="match status" value="1"/>
</dbReference>
<keyword evidence="13 16" id="KW-0131">Cell cycle</keyword>
<dbReference type="InterPro" id="IPR011601">
    <property type="entry name" value="MurB_C"/>
</dbReference>
<dbReference type="InterPro" id="IPR016169">
    <property type="entry name" value="FAD-bd_PCMH_sub2"/>
</dbReference>
<dbReference type="SUPFAM" id="SSF56176">
    <property type="entry name" value="FAD-binding/transporter-associated domain-like"/>
    <property type="match status" value="1"/>
</dbReference>
<evidence type="ECO:0000256" key="11">
    <source>
        <dbReference type="ARBA" id="ARBA00022984"/>
    </source>
</evidence>
<evidence type="ECO:0000256" key="13">
    <source>
        <dbReference type="ARBA" id="ARBA00023306"/>
    </source>
</evidence>
<sequence>MTFRENVSLAGHSNYKIGGPARYFCEPNNTEEVIEVVKWARSKRLPIFILGGGTNILFSEKGFAGLVLKPNLRGLLRAGTTLQSGAGVSMAELLDFAAGNDLEGLEWAGGLPGTLGGAIRGNAGCFGGEIKDRVTEVTSLDISGRTSRVVTRENPACRFEYRNSIFKRRDGKEIILGAKFALRPGDKEAIRKAVEEKIRYRRERHPMDYPNIGSMFKNVPLNKVPVARRTELSHVVKTDPFPVVPTAYLIAQTELRGVSCGGAMISPKHPNFIVNVLNAEPAHVRALVALAKKEVKKKFSVALEEEVIIF</sequence>
<dbReference type="Gene3D" id="3.30.465.10">
    <property type="match status" value="1"/>
</dbReference>
<dbReference type="EMBL" id="MHKV01000033">
    <property type="protein sequence ID" value="OGY96815.1"/>
    <property type="molecule type" value="Genomic_DNA"/>
</dbReference>
<evidence type="ECO:0000256" key="1">
    <source>
        <dbReference type="ARBA" id="ARBA00001974"/>
    </source>
</evidence>
<comment type="pathway">
    <text evidence="4 16">Cell wall biogenesis; peptidoglycan biosynthesis.</text>
</comment>
<dbReference type="GO" id="GO:0071555">
    <property type="term" value="P:cell wall organization"/>
    <property type="evidence" value="ECO:0007669"/>
    <property type="project" value="UniProtKB-KW"/>
</dbReference>
<keyword evidence="7 16" id="KW-0285">Flavoprotein</keyword>
<evidence type="ECO:0000313" key="19">
    <source>
        <dbReference type="Proteomes" id="UP000176349"/>
    </source>
</evidence>
<dbReference type="InterPro" id="IPR016166">
    <property type="entry name" value="FAD-bd_PCMH"/>
</dbReference>
<organism evidence="18 19">
    <name type="scientific">Candidatus Liptonbacteria bacterium GWC1_60_9</name>
    <dbReference type="NCBI Taxonomy" id="1798645"/>
    <lineage>
        <taxon>Bacteria</taxon>
        <taxon>Candidatus Liptoniibacteriota</taxon>
    </lineage>
</organism>
<keyword evidence="14 16" id="KW-0961">Cell wall biogenesis/degradation</keyword>
<keyword evidence="9 16" id="KW-0521">NADP</keyword>
<dbReference type="InterPro" id="IPR006094">
    <property type="entry name" value="Oxid_FAD_bind_N"/>
</dbReference>
<dbReference type="GO" id="GO:0009252">
    <property type="term" value="P:peptidoglycan biosynthetic process"/>
    <property type="evidence" value="ECO:0007669"/>
    <property type="project" value="UniProtKB-UniRule"/>
</dbReference>
<comment type="catalytic activity">
    <reaction evidence="15 16">
        <text>UDP-N-acetyl-alpha-D-muramate + NADP(+) = UDP-N-acetyl-3-O-(1-carboxyvinyl)-alpha-D-glucosamine + NADPH + H(+)</text>
        <dbReference type="Rhea" id="RHEA:12248"/>
        <dbReference type="ChEBI" id="CHEBI:15378"/>
        <dbReference type="ChEBI" id="CHEBI:57783"/>
        <dbReference type="ChEBI" id="CHEBI:58349"/>
        <dbReference type="ChEBI" id="CHEBI:68483"/>
        <dbReference type="ChEBI" id="CHEBI:70757"/>
        <dbReference type="EC" id="1.3.1.98"/>
    </reaction>
</comment>
<accession>A0A1G2C5Y6</accession>
<feature type="domain" description="FAD-binding PCMH-type" evidence="17">
    <location>
        <begin position="16"/>
        <end position="185"/>
    </location>
</feature>
<evidence type="ECO:0000256" key="9">
    <source>
        <dbReference type="ARBA" id="ARBA00022857"/>
    </source>
</evidence>
<evidence type="ECO:0000313" key="18">
    <source>
        <dbReference type="EMBL" id="OGY96815.1"/>
    </source>
</evidence>
<comment type="similarity">
    <text evidence="16">Belongs to the MurB family.</text>
</comment>
<dbReference type="GO" id="GO:0005829">
    <property type="term" value="C:cytosol"/>
    <property type="evidence" value="ECO:0007669"/>
    <property type="project" value="TreeGrafter"/>
</dbReference>
<dbReference type="AlphaFoldDB" id="A0A1G2C5Y6"/>
<reference evidence="18 19" key="1">
    <citation type="journal article" date="2016" name="Nat. Commun.">
        <title>Thousands of microbial genomes shed light on interconnected biogeochemical processes in an aquifer system.</title>
        <authorList>
            <person name="Anantharaman K."/>
            <person name="Brown C.T."/>
            <person name="Hug L.A."/>
            <person name="Sharon I."/>
            <person name="Castelle C.J."/>
            <person name="Probst A.J."/>
            <person name="Thomas B.C."/>
            <person name="Singh A."/>
            <person name="Wilkins M.J."/>
            <person name="Karaoz U."/>
            <person name="Brodie E.L."/>
            <person name="Williams K.H."/>
            <person name="Hubbard S.S."/>
            <person name="Banfield J.F."/>
        </authorList>
    </citation>
    <scope>NUCLEOTIDE SEQUENCE [LARGE SCALE GENOMIC DNA]</scope>
</reference>
<dbReference type="PROSITE" id="PS51387">
    <property type="entry name" value="FAD_PCMH"/>
    <property type="match status" value="1"/>
</dbReference>
<dbReference type="Gene3D" id="3.90.78.10">
    <property type="entry name" value="UDP-N-acetylenolpyruvoylglucosamine reductase, C-terminal domain"/>
    <property type="match status" value="1"/>
</dbReference>
<keyword evidence="5 16" id="KW-0963">Cytoplasm</keyword>
<keyword evidence="10 16" id="KW-0133">Cell shape</keyword>
<evidence type="ECO:0000256" key="12">
    <source>
        <dbReference type="ARBA" id="ARBA00023002"/>
    </source>
</evidence>
<comment type="subcellular location">
    <subcellularLocation>
        <location evidence="3 16">Cytoplasm</location>
    </subcellularLocation>
</comment>
<dbReference type="GO" id="GO:0008360">
    <property type="term" value="P:regulation of cell shape"/>
    <property type="evidence" value="ECO:0007669"/>
    <property type="project" value="UniProtKB-KW"/>
</dbReference>
<evidence type="ECO:0000256" key="7">
    <source>
        <dbReference type="ARBA" id="ARBA00022630"/>
    </source>
</evidence>
<dbReference type="Pfam" id="PF02873">
    <property type="entry name" value="MurB_C"/>
    <property type="match status" value="1"/>
</dbReference>
<evidence type="ECO:0000256" key="4">
    <source>
        <dbReference type="ARBA" id="ARBA00004752"/>
    </source>
</evidence>
<comment type="caution">
    <text evidence="18">The sequence shown here is derived from an EMBL/GenBank/DDBJ whole genome shotgun (WGS) entry which is preliminary data.</text>
</comment>
<evidence type="ECO:0000256" key="3">
    <source>
        <dbReference type="ARBA" id="ARBA00004496"/>
    </source>
</evidence>
<name>A0A1G2C5Y6_9BACT</name>
<dbReference type="GO" id="GO:0051301">
    <property type="term" value="P:cell division"/>
    <property type="evidence" value="ECO:0007669"/>
    <property type="project" value="UniProtKB-KW"/>
</dbReference>
<dbReference type="InterPro" id="IPR016167">
    <property type="entry name" value="FAD-bd_PCMH_sub1"/>
</dbReference>
<dbReference type="Gene3D" id="3.30.43.10">
    <property type="entry name" value="Uridine Diphospho-n-acetylenolpyruvylglucosamine Reductase, domain 2"/>
    <property type="match status" value="1"/>
</dbReference>
<dbReference type="Proteomes" id="UP000176349">
    <property type="component" value="Unassembled WGS sequence"/>
</dbReference>
<dbReference type="GO" id="GO:0071949">
    <property type="term" value="F:FAD binding"/>
    <property type="evidence" value="ECO:0007669"/>
    <property type="project" value="InterPro"/>
</dbReference>
<dbReference type="SUPFAM" id="SSF56194">
    <property type="entry name" value="Uridine diphospho-N-Acetylenolpyruvylglucosamine reductase, MurB, C-terminal domain"/>
    <property type="match status" value="1"/>
</dbReference>
<evidence type="ECO:0000256" key="5">
    <source>
        <dbReference type="ARBA" id="ARBA00022490"/>
    </source>
</evidence>
<keyword evidence="6 16" id="KW-0132">Cell division</keyword>
<evidence type="ECO:0000256" key="2">
    <source>
        <dbReference type="ARBA" id="ARBA00003921"/>
    </source>
</evidence>
<dbReference type="EC" id="1.3.1.98" evidence="16"/>
<evidence type="ECO:0000256" key="10">
    <source>
        <dbReference type="ARBA" id="ARBA00022960"/>
    </source>
</evidence>
<evidence type="ECO:0000256" key="16">
    <source>
        <dbReference type="HAMAP-Rule" id="MF_00037"/>
    </source>
</evidence>
<comment type="cofactor">
    <cofactor evidence="1 16">
        <name>FAD</name>
        <dbReference type="ChEBI" id="CHEBI:57692"/>
    </cofactor>
</comment>
<dbReference type="GO" id="GO:0008762">
    <property type="term" value="F:UDP-N-acetylmuramate dehydrogenase activity"/>
    <property type="evidence" value="ECO:0007669"/>
    <property type="project" value="UniProtKB-UniRule"/>
</dbReference>
<comment type="function">
    <text evidence="2 16">Cell wall formation.</text>
</comment>
<dbReference type="UniPathway" id="UPA00219"/>
<keyword evidence="12 16" id="KW-0560">Oxidoreductase</keyword>
<dbReference type="InterPro" id="IPR036318">
    <property type="entry name" value="FAD-bd_PCMH-like_sf"/>
</dbReference>
<feature type="active site" evidence="16">
    <location>
        <position position="162"/>
    </location>
</feature>
<gene>
    <name evidence="16" type="primary">murB</name>
    <name evidence="18" type="ORF">A2128_02910</name>
</gene>
<keyword evidence="8 16" id="KW-0274">FAD</keyword>
<proteinExistence type="inferred from homology"/>
<evidence type="ECO:0000256" key="8">
    <source>
        <dbReference type="ARBA" id="ARBA00022827"/>
    </source>
</evidence>
<feature type="active site" description="Proton donor" evidence="16">
    <location>
        <position position="214"/>
    </location>
</feature>
<keyword evidence="11 16" id="KW-0573">Peptidoglycan synthesis</keyword>
<protein>
    <recommendedName>
        <fullName evidence="16">UDP-N-acetylenolpyruvoylglucosamine reductase</fullName>
        <ecNumber evidence="16">1.3.1.98</ecNumber>
    </recommendedName>
    <alternativeName>
        <fullName evidence="16">UDP-N-acetylmuramate dehydrogenase</fullName>
    </alternativeName>
</protein>
<evidence type="ECO:0000259" key="17">
    <source>
        <dbReference type="PROSITE" id="PS51387"/>
    </source>
</evidence>
<dbReference type="InterPro" id="IPR003170">
    <property type="entry name" value="MurB"/>
</dbReference>
<dbReference type="Pfam" id="PF01565">
    <property type="entry name" value="FAD_binding_4"/>
    <property type="match status" value="1"/>
</dbReference>
<dbReference type="PANTHER" id="PTHR21071:SF4">
    <property type="entry name" value="UDP-N-ACETYLENOLPYRUVOYLGLUCOSAMINE REDUCTASE"/>
    <property type="match status" value="1"/>
</dbReference>
<evidence type="ECO:0000256" key="15">
    <source>
        <dbReference type="ARBA" id="ARBA00048914"/>
    </source>
</evidence>